<sequence length="284" mass="29274">MEFTHASSEQHYAGLVRAGEDALVCLDFDGVLAPIVEDPAAAHVHPDAAEVLLALAEEVRAVAVVTGRPARQALALGGLEELGAAMEARGRTLHLRGQYGNEQWSSDTGRVVSPRPPAGLTAFSAELPDVLAAADAREAFVEDKGLAVGVHTRRLPDPAGALEALREPVAALAARHDLVVEPGRHVLEVRAHGADKGAAVRELVAMTGASAVLFAGDDLGDLAAFEEVARLRSGGAEGLLVASVSDAADAVTALTDRADVVVDGPAGVLALLRELTRDTAGARL</sequence>
<keyword evidence="1 3" id="KW-0378">Hydrolase</keyword>
<dbReference type="InterPro" id="IPR036412">
    <property type="entry name" value="HAD-like_sf"/>
</dbReference>
<name>A0ABN2PGI1_9ACTN</name>
<dbReference type="Proteomes" id="UP001501612">
    <property type="component" value="Unassembled WGS sequence"/>
</dbReference>
<comment type="function">
    <text evidence="2 3">Removes the phosphate from trehalose 6-phosphate to produce free trehalose.</text>
</comment>
<evidence type="ECO:0000313" key="5">
    <source>
        <dbReference type="Proteomes" id="UP001501612"/>
    </source>
</evidence>
<comment type="similarity">
    <text evidence="3">Belongs to the trehalose phosphatase family.</text>
</comment>
<evidence type="ECO:0000256" key="1">
    <source>
        <dbReference type="ARBA" id="ARBA00022801"/>
    </source>
</evidence>
<keyword evidence="5" id="KW-1185">Reference proteome</keyword>
<accession>A0ABN2PGI1</accession>
<dbReference type="InterPro" id="IPR044651">
    <property type="entry name" value="OTSB-like"/>
</dbReference>
<dbReference type="Pfam" id="PF02358">
    <property type="entry name" value="Trehalose_PPase"/>
    <property type="match status" value="2"/>
</dbReference>
<dbReference type="SUPFAM" id="SSF56784">
    <property type="entry name" value="HAD-like"/>
    <property type="match status" value="1"/>
</dbReference>
<reference evidence="4 5" key="1">
    <citation type="journal article" date="2019" name="Int. J. Syst. Evol. Microbiol.">
        <title>The Global Catalogue of Microorganisms (GCM) 10K type strain sequencing project: providing services to taxonomists for standard genome sequencing and annotation.</title>
        <authorList>
            <consortium name="The Broad Institute Genomics Platform"/>
            <consortium name="The Broad Institute Genome Sequencing Center for Infectious Disease"/>
            <person name="Wu L."/>
            <person name="Ma J."/>
        </authorList>
    </citation>
    <scope>NUCLEOTIDE SEQUENCE [LARGE SCALE GENOMIC DNA]</scope>
    <source>
        <strain evidence="4 5">JCM 14046</strain>
    </source>
</reference>
<keyword evidence="3" id="KW-0460">Magnesium</keyword>
<dbReference type="PANTHER" id="PTHR43768:SF3">
    <property type="entry name" value="TREHALOSE 6-PHOSPHATE PHOSPHATASE"/>
    <property type="match status" value="1"/>
</dbReference>
<evidence type="ECO:0000256" key="2">
    <source>
        <dbReference type="ARBA" id="ARBA00024179"/>
    </source>
</evidence>
<gene>
    <name evidence="4" type="primary">otsB</name>
    <name evidence="4" type="ORF">GCM10009737_22250</name>
</gene>
<dbReference type="PANTHER" id="PTHR43768">
    <property type="entry name" value="TREHALOSE 6-PHOSPHATE PHOSPHATASE"/>
    <property type="match status" value="1"/>
</dbReference>
<dbReference type="InterPro" id="IPR003337">
    <property type="entry name" value="Trehalose_PPase"/>
</dbReference>
<proteinExistence type="inferred from homology"/>
<comment type="caution">
    <text evidence="4">The sequence shown here is derived from an EMBL/GenBank/DDBJ whole genome shotgun (WGS) entry which is preliminary data.</text>
</comment>
<evidence type="ECO:0000256" key="3">
    <source>
        <dbReference type="RuleBase" id="RU361117"/>
    </source>
</evidence>
<evidence type="ECO:0000313" key="4">
    <source>
        <dbReference type="EMBL" id="GAA1920268.1"/>
    </source>
</evidence>
<dbReference type="NCBIfam" id="TIGR00685">
    <property type="entry name" value="T6PP"/>
    <property type="match status" value="1"/>
</dbReference>
<dbReference type="Gene3D" id="3.40.50.1000">
    <property type="entry name" value="HAD superfamily/HAD-like"/>
    <property type="match status" value="1"/>
</dbReference>
<comment type="catalytic activity">
    <reaction evidence="3">
        <text>alpha,alpha-trehalose 6-phosphate + H2O = alpha,alpha-trehalose + phosphate</text>
        <dbReference type="Rhea" id="RHEA:23420"/>
        <dbReference type="ChEBI" id="CHEBI:15377"/>
        <dbReference type="ChEBI" id="CHEBI:16551"/>
        <dbReference type="ChEBI" id="CHEBI:43474"/>
        <dbReference type="ChEBI" id="CHEBI:58429"/>
        <dbReference type="EC" id="3.1.3.12"/>
    </reaction>
</comment>
<protein>
    <recommendedName>
        <fullName evidence="3">Trehalose 6-phosphate phosphatase</fullName>
        <ecNumber evidence="3">3.1.3.12</ecNumber>
    </recommendedName>
</protein>
<comment type="cofactor">
    <cofactor evidence="3">
        <name>Mg(2+)</name>
        <dbReference type="ChEBI" id="CHEBI:18420"/>
    </cofactor>
</comment>
<dbReference type="RefSeq" id="WP_344007149.1">
    <property type="nucleotide sequence ID" value="NZ_BAAAMY010000005.1"/>
</dbReference>
<comment type="pathway">
    <text evidence="3">Glycan biosynthesis; trehalose biosynthesis.</text>
</comment>
<dbReference type="Gene3D" id="3.30.70.1020">
    <property type="entry name" value="Trehalose-6-phosphate phosphatase related protein, domain 2"/>
    <property type="match status" value="1"/>
</dbReference>
<organism evidence="4 5">
    <name type="scientific">Nocardioides lentus</name>
    <dbReference type="NCBI Taxonomy" id="338077"/>
    <lineage>
        <taxon>Bacteria</taxon>
        <taxon>Bacillati</taxon>
        <taxon>Actinomycetota</taxon>
        <taxon>Actinomycetes</taxon>
        <taxon>Propionibacteriales</taxon>
        <taxon>Nocardioidaceae</taxon>
        <taxon>Nocardioides</taxon>
    </lineage>
</organism>
<dbReference type="EMBL" id="BAAAMY010000005">
    <property type="protein sequence ID" value="GAA1920268.1"/>
    <property type="molecule type" value="Genomic_DNA"/>
</dbReference>
<keyword evidence="3" id="KW-0479">Metal-binding</keyword>
<dbReference type="EC" id="3.1.3.12" evidence="3"/>
<dbReference type="InterPro" id="IPR023214">
    <property type="entry name" value="HAD_sf"/>
</dbReference>